<protein>
    <submittedName>
        <fullName evidence="2">F-box protein</fullName>
    </submittedName>
</protein>
<accession>A0ABD1PPQ4</accession>
<gene>
    <name evidence="2" type="ORF">Adt_41204</name>
</gene>
<feature type="domain" description="F-box" evidence="1">
    <location>
        <begin position="14"/>
        <end position="55"/>
    </location>
</feature>
<dbReference type="EMBL" id="JBFOLK010000013">
    <property type="protein sequence ID" value="KAL2465353.1"/>
    <property type="molecule type" value="Genomic_DNA"/>
</dbReference>
<dbReference type="PANTHER" id="PTHR39741:SF14">
    <property type="entry name" value="F-BOX DOMAIN-CONTAINING PROTEIN"/>
    <property type="match status" value="1"/>
</dbReference>
<reference evidence="3" key="1">
    <citation type="submission" date="2024-07" db="EMBL/GenBank/DDBJ databases">
        <title>Two chromosome-level genome assemblies of Korean endemic species Abeliophyllum distichum and Forsythia ovata (Oleaceae).</title>
        <authorList>
            <person name="Jang H."/>
        </authorList>
    </citation>
    <scope>NUCLEOTIDE SEQUENCE [LARGE SCALE GENOMIC DNA]</scope>
</reference>
<dbReference type="AlphaFoldDB" id="A0ABD1PPQ4"/>
<dbReference type="PANTHER" id="PTHR39741">
    <property type="entry name" value="F-BOX DOMAIN CONTAINING PROTEIN, EXPRESSED"/>
    <property type="match status" value="1"/>
</dbReference>
<dbReference type="InterPro" id="IPR055336">
    <property type="entry name" value="At4g00755-like"/>
</dbReference>
<organism evidence="2 3">
    <name type="scientific">Abeliophyllum distichum</name>
    <dbReference type="NCBI Taxonomy" id="126358"/>
    <lineage>
        <taxon>Eukaryota</taxon>
        <taxon>Viridiplantae</taxon>
        <taxon>Streptophyta</taxon>
        <taxon>Embryophyta</taxon>
        <taxon>Tracheophyta</taxon>
        <taxon>Spermatophyta</taxon>
        <taxon>Magnoliopsida</taxon>
        <taxon>eudicotyledons</taxon>
        <taxon>Gunneridae</taxon>
        <taxon>Pentapetalae</taxon>
        <taxon>asterids</taxon>
        <taxon>lamiids</taxon>
        <taxon>Lamiales</taxon>
        <taxon>Oleaceae</taxon>
        <taxon>Forsythieae</taxon>
        <taxon>Abeliophyllum</taxon>
    </lineage>
</organism>
<sequence>MKKGINFIDCLDIDLALSILMRLDNPADLVRASVVSQSWHHFVIANRLSKQLCLRMFPQIADLDQIVGPNNGKTSVNVESINPMEWEILERDHKVYASLVRALTESKDNPKDCIACVIGASSTDREPEESVVNTLFPIDRYMWGGSYWSSKGQSNPDAPETLTYKLSADVCAVTEIDIRPFEVYWEPGSPVYSAKSVRFRMGHLKSPRKNESDFWHFPLQQPANDKFLWSYTSPEFPMTQENHLQQFKLPEPVLCIGGCLQIELLGRAQREEIDGLFYICVCYVRVLGRPLSPAFVLQKSGELQLKYNPESFSFILKSSSHEEMGTVEPEEEAPWEHVCQLENLLQIQNIPDHPFVWNDDED</sequence>
<comment type="caution">
    <text evidence="2">The sequence shown here is derived from an EMBL/GenBank/DDBJ whole genome shotgun (WGS) entry which is preliminary data.</text>
</comment>
<dbReference type="Pfam" id="PF12937">
    <property type="entry name" value="F-box-like"/>
    <property type="match status" value="1"/>
</dbReference>
<dbReference type="InterPro" id="IPR036047">
    <property type="entry name" value="F-box-like_dom_sf"/>
</dbReference>
<dbReference type="Gene3D" id="1.20.1280.50">
    <property type="match status" value="1"/>
</dbReference>
<evidence type="ECO:0000313" key="2">
    <source>
        <dbReference type="EMBL" id="KAL2465353.1"/>
    </source>
</evidence>
<evidence type="ECO:0000313" key="3">
    <source>
        <dbReference type="Proteomes" id="UP001604336"/>
    </source>
</evidence>
<proteinExistence type="predicted"/>
<dbReference type="InterPro" id="IPR001810">
    <property type="entry name" value="F-box_dom"/>
</dbReference>
<name>A0ABD1PPQ4_9LAMI</name>
<evidence type="ECO:0000259" key="1">
    <source>
        <dbReference type="Pfam" id="PF12937"/>
    </source>
</evidence>
<dbReference type="SUPFAM" id="SSF81383">
    <property type="entry name" value="F-box domain"/>
    <property type="match status" value="1"/>
</dbReference>
<keyword evidence="3" id="KW-1185">Reference proteome</keyword>
<dbReference type="Proteomes" id="UP001604336">
    <property type="component" value="Unassembled WGS sequence"/>
</dbReference>